<evidence type="ECO:0000313" key="21">
    <source>
        <dbReference type="EMBL" id="RII00537.1"/>
    </source>
</evidence>
<dbReference type="EMBL" id="NDHY01000003">
    <property type="protein sequence ID" value="RII00537.1"/>
    <property type="molecule type" value="Genomic_DNA"/>
</dbReference>
<dbReference type="Pfam" id="PF01634">
    <property type="entry name" value="HisG"/>
    <property type="match status" value="1"/>
</dbReference>
<evidence type="ECO:0000256" key="3">
    <source>
        <dbReference type="ARBA" id="ARBA00004496"/>
    </source>
</evidence>
<dbReference type="GO" id="GO:0000287">
    <property type="term" value="F:magnesium ion binding"/>
    <property type="evidence" value="ECO:0007669"/>
    <property type="project" value="UniProtKB-UniRule"/>
</dbReference>
<comment type="similarity">
    <text evidence="5 18">Belongs to the ATP phosphoribosyltransferase family. Long subfamily.</text>
</comment>
<keyword evidence="12 18" id="KW-0479">Metal-binding</keyword>
<protein>
    <recommendedName>
        <fullName evidence="7 18">ATP phosphoribosyltransferase</fullName>
        <shortName evidence="18">ATP-PRT</shortName>
        <shortName evidence="18">ATP-PRTase</shortName>
        <ecNumber evidence="6 18">2.4.2.17</ecNumber>
    </recommendedName>
</protein>
<comment type="subcellular location">
    <subcellularLocation>
        <location evidence="3 18">Cytoplasm</location>
    </subcellularLocation>
</comment>
<dbReference type="Gene3D" id="3.40.190.10">
    <property type="entry name" value="Periplasmic binding protein-like II"/>
    <property type="match status" value="2"/>
</dbReference>
<dbReference type="EC" id="2.4.2.17" evidence="6 18"/>
<evidence type="ECO:0000256" key="14">
    <source>
        <dbReference type="ARBA" id="ARBA00022840"/>
    </source>
</evidence>
<keyword evidence="14 18" id="KW-0067">ATP-binding</keyword>
<dbReference type="InterPro" id="IPR013115">
    <property type="entry name" value="HisG_C"/>
</dbReference>
<comment type="caution">
    <text evidence="21">The sequence shown here is derived from an EMBL/GenBank/DDBJ whole genome shotgun (WGS) entry which is preliminary data.</text>
</comment>
<dbReference type="InterPro" id="IPR020621">
    <property type="entry name" value="ATP-PRT_HisG_long"/>
</dbReference>
<keyword evidence="15 18" id="KW-0460">Magnesium</keyword>
<proteinExistence type="inferred from homology"/>
<evidence type="ECO:0000259" key="19">
    <source>
        <dbReference type="Pfam" id="PF01634"/>
    </source>
</evidence>
<evidence type="ECO:0000256" key="18">
    <source>
        <dbReference type="HAMAP-Rule" id="MF_00079"/>
    </source>
</evidence>
<evidence type="ECO:0000256" key="12">
    <source>
        <dbReference type="ARBA" id="ARBA00022723"/>
    </source>
</evidence>
<sequence length="289" mass="32308">MKLRIGLPIGSLEKQTLSIFKKAGYAISFGERSYFPTVDDREMEVILARPQEMPRYVGEGIFDAGITGRDWVIESGIGVVEVAELLYGRQKLQPIRWVLAVPKDSKIRSVNDLEGKRIATELVNVTKNYLSRHKVNSTVEFSWGATEAKPPTLADAVVELTETGRSLKANNLRAIDNVLESVTILVANEQSYRNGWKRKKIDNLLTLLQGALQAIEKVGLKMNVSKKNLHRVISILPAMKEPTISHLSDERWCAVETVVDEAVVREIIPQLKEAGAEGIIEYALNKVIY</sequence>
<dbReference type="FunFam" id="3.30.70.120:FF:000002">
    <property type="entry name" value="ATP phosphoribosyltransferase"/>
    <property type="match status" value="1"/>
</dbReference>
<comment type="function">
    <text evidence="17 18">Catalyzes the condensation of ATP and 5-phosphoribose 1-diphosphate to form N'-(5'-phosphoribosyl)-ATP (PR-ATP). Has a crucial role in the pathway because the rate of histidine biosynthesis seems to be controlled primarily by regulation of HisG enzymatic activity.</text>
</comment>
<dbReference type="NCBIfam" id="TIGR03455">
    <property type="entry name" value="HisG_C-term"/>
    <property type="match status" value="1"/>
</dbReference>
<evidence type="ECO:0000256" key="1">
    <source>
        <dbReference type="ARBA" id="ARBA00000915"/>
    </source>
</evidence>
<evidence type="ECO:0000256" key="13">
    <source>
        <dbReference type="ARBA" id="ARBA00022741"/>
    </source>
</evidence>
<feature type="domain" description="ATP phosphoribosyltransferase catalytic" evidence="19">
    <location>
        <begin position="49"/>
        <end position="210"/>
    </location>
</feature>
<accession>A0A399FWW7</accession>
<keyword evidence="16 18" id="KW-0368">Histidine biosynthesis</keyword>
<gene>
    <name evidence="18" type="primary">hisG</name>
    <name evidence="21" type="ORF">B9J77_02070</name>
</gene>
<evidence type="ECO:0000256" key="11">
    <source>
        <dbReference type="ARBA" id="ARBA00022679"/>
    </source>
</evidence>
<dbReference type="Gene3D" id="3.30.70.120">
    <property type="match status" value="1"/>
</dbReference>
<dbReference type="InterPro" id="IPR011322">
    <property type="entry name" value="N-reg_PII-like_a/b"/>
</dbReference>
<evidence type="ECO:0000256" key="6">
    <source>
        <dbReference type="ARBA" id="ARBA00011946"/>
    </source>
</evidence>
<dbReference type="CDD" id="cd13593">
    <property type="entry name" value="PBP2_HisGL3"/>
    <property type="match status" value="1"/>
</dbReference>
<dbReference type="GO" id="GO:0005524">
    <property type="term" value="F:ATP binding"/>
    <property type="evidence" value="ECO:0007669"/>
    <property type="project" value="UniProtKB-KW"/>
</dbReference>
<keyword evidence="9 18" id="KW-0028">Amino-acid biosynthesis</keyword>
<comment type="activity regulation">
    <text evidence="18">Feedback inhibited by histidine.</text>
</comment>
<dbReference type="UniPathway" id="UPA00031">
    <property type="reaction ID" value="UER00006"/>
</dbReference>
<evidence type="ECO:0000256" key="16">
    <source>
        <dbReference type="ARBA" id="ARBA00023102"/>
    </source>
</evidence>
<dbReference type="InterPro" id="IPR015867">
    <property type="entry name" value="N-reg_PII/ATP_PRibTrfase_C"/>
</dbReference>
<reference evidence="21 22" key="1">
    <citation type="submission" date="2018-08" db="EMBL/GenBank/DDBJ databases">
        <title>Draft genome of candidate division NPL-UPA2 bacterium Unc8 that adapted to ultra-basic serpentinizing groundwater.</title>
        <authorList>
            <person name="Ishii S."/>
            <person name="Suzuki S."/>
            <person name="Nealson K.H."/>
        </authorList>
    </citation>
    <scope>NUCLEOTIDE SEQUENCE [LARGE SCALE GENOMIC DNA]</scope>
    <source>
        <strain evidence="21">Unc8</strain>
    </source>
</reference>
<keyword evidence="10 18" id="KW-0328">Glycosyltransferase</keyword>
<dbReference type="PANTHER" id="PTHR21403:SF10">
    <property type="entry name" value="ATP PHOSPHORIBOSYLTRANSFERASE"/>
    <property type="match status" value="1"/>
</dbReference>
<organism evidence="21 22">
    <name type="scientific">candidate division NPL-UPA2 bacterium Unc8</name>
    <dbReference type="NCBI Taxonomy" id="1980939"/>
    <lineage>
        <taxon>Bacteria</taxon>
    </lineage>
</organism>
<comment type="catalytic activity">
    <reaction evidence="1 18">
        <text>1-(5-phospho-beta-D-ribosyl)-ATP + diphosphate = 5-phospho-alpha-D-ribose 1-diphosphate + ATP</text>
        <dbReference type="Rhea" id="RHEA:18473"/>
        <dbReference type="ChEBI" id="CHEBI:30616"/>
        <dbReference type="ChEBI" id="CHEBI:33019"/>
        <dbReference type="ChEBI" id="CHEBI:58017"/>
        <dbReference type="ChEBI" id="CHEBI:73183"/>
        <dbReference type="EC" id="2.4.2.17"/>
    </reaction>
</comment>
<evidence type="ECO:0000256" key="8">
    <source>
        <dbReference type="ARBA" id="ARBA00022490"/>
    </source>
</evidence>
<evidence type="ECO:0000313" key="22">
    <source>
        <dbReference type="Proteomes" id="UP000266287"/>
    </source>
</evidence>
<comment type="pathway">
    <text evidence="4 18">Amino-acid biosynthesis; L-histidine biosynthesis; L-histidine from 5-phospho-alpha-D-ribose 1-diphosphate: step 1/9.</text>
</comment>
<dbReference type="Pfam" id="PF08029">
    <property type="entry name" value="HisG_C"/>
    <property type="match status" value="1"/>
</dbReference>
<evidence type="ECO:0000259" key="20">
    <source>
        <dbReference type="Pfam" id="PF08029"/>
    </source>
</evidence>
<evidence type="ECO:0000256" key="17">
    <source>
        <dbReference type="ARBA" id="ARBA00024861"/>
    </source>
</evidence>
<dbReference type="PANTHER" id="PTHR21403">
    <property type="entry name" value="ATP PHOSPHORIBOSYLTRANSFERASE ATP-PRTASE"/>
    <property type="match status" value="1"/>
</dbReference>
<evidence type="ECO:0000256" key="10">
    <source>
        <dbReference type="ARBA" id="ARBA00022676"/>
    </source>
</evidence>
<keyword evidence="13 18" id="KW-0547">Nucleotide-binding</keyword>
<evidence type="ECO:0000256" key="2">
    <source>
        <dbReference type="ARBA" id="ARBA00001946"/>
    </source>
</evidence>
<evidence type="ECO:0000256" key="5">
    <source>
        <dbReference type="ARBA" id="ARBA00007955"/>
    </source>
</evidence>
<dbReference type="Proteomes" id="UP000266287">
    <property type="component" value="Unassembled WGS sequence"/>
</dbReference>
<evidence type="ECO:0000256" key="4">
    <source>
        <dbReference type="ARBA" id="ARBA00004667"/>
    </source>
</evidence>
<dbReference type="InterPro" id="IPR001348">
    <property type="entry name" value="ATP_PRibTrfase_HisG"/>
</dbReference>
<keyword evidence="11 18" id="KW-0808">Transferase</keyword>
<evidence type="ECO:0000256" key="9">
    <source>
        <dbReference type="ARBA" id="ARBA00022605"/>
    </source>
</evidence>
<dbReference type="InterPro" id="IPR013820">
    <property type="entry name" value="ATP_PRibTrfase_cat"/>
</dbReference>
<evidence type="ECO:0000256" key="15">
    <source>
        <dbReference type="ARBA" id="ARBA00022842"/>
    </source>
</evidence>
<dbReference type="GO" id="GO:0000105">
    <property type="term" value="P:L-histidine biosynthetic process"/>
    <property type="evidence" value="ECO:0007669"/>
    <property type="project" value="UniProtKB-UniRule"/>
</dbReference>
<dbReference type="GO" id="GO:0005737">
    <property type="term" value="C:cytoplasm"/>
    <property type="evidence" value="ECO:0007669"/>
    <property type="project" value="UniProtKB-SubCell"/>
</dbReference>
<feature type="domain" description="Histidine biosynthesis HisG C-terminal" evidence="20">
    <location>
        <begin position="214"/>
        <end position="286"/>
    </location>
</feature>
<dbReference type="AlphaFoldDB" id="A0A399FWW7"/>
<dbReference type="NCBIfam" id="TIGR00070">
    <property type="entry name" value="hisG"/>
    <property type="match status" value="1"/>
</dbReference>
<dbReference type="SUPFAM" id="SSF53850">
    <property type="entry name" value="Periplasmic binding protein-like II"/>
    <property type="match status" value="1"/>
</dbReference>
<keyword evidence="8 18" id="KW-0963">Cytoplasm</keyword>
<name>A0A399FWW7_UNCN2</name>
<comment type="cofactor">
    <cofactor evidence="2 18">
        <name>Mg(2+)</name>
        <dbReference type="ChEBI" id="CHEBI:18420"/>
    </cofactor>
</comment>
<dbReference type="HAMAP" id="MF_00079">
    <property type="entry name" value="HisG_Long"/>
    <property type="match status" value="1"/>
</dbReference>
<dbReference type="SUPFAM" id="SSF54913">
    <property type="entry name" value="GlnB-like"/>
    <property type="match status" value="1"/>
</dbReference>
<dbReference type="GO" id="GO:0003879">
    <property type="term" value="F:ATP phosphoribosyltransferase activity"/>
    <property type="evidence" value="ECO:0007669"/>
    <property type="project" value="UniProtKB-UniRule"/>
</dbReference>
<evidence type="ECO:0000256" key="7">
    <source>
        <dbReference type="ARBA" id="ARBA00020998"/>
    </source>
</evidence>